<feature type="region of interest" description="Disordered" evidence="1">
    <location>
        <begin position="56"/>
        <end position="103"/>
    </location>
</feature>
<accession>A0A3N4L9Q9</accession>
<keyword evidence="3" id="KW-1185">Reference proteome</keyword>
<evidence type="ECO:0000313" key="2">
    <source>
        <dbReference type="EMBL" id="RPB19637.1"/>
    </source>
</evidence>
<name>A0A3N4L9Q9_9PEZI</name>
<dbReference type="AlphaFoldDB" id="A0A3N4L9Q9"/>
<dbReference type="InParanoid" id="A0A3N4L9Q9"/>
<reference evidence="2 3" key="1">
    <citation type="journal article" date="2018" name="Nat. Ecol. Evol.">
        <title>Pezizomycetes genomes reveal the molecular basis of ectomycorrhizal truffle lifestyle.</title>
        <authorList>
            <person name="Murat C."/>
            <person name="Payen T."/>
            <person name="Noel B."/>
            <person name="Kuo A."/>
            <person name="Morin E."/>
            <person name="Chen J."/>
            <person name="Kohler A."/>
            <person name="Krizsan K."/>
            <person name="Balestrini R."/>
            <person name="Da Silva C."/>
            <person name="Montanini B."/>
            <person name="Hainaut M."/>
            <person name="Levati E."/>
            <person name="Barry K.W."/>
            <person name="Belfiori B."/>
            <person name="Cichocki N."/>
            <person name="Clum A."/>
            <person name="Dockter R.B."/>
            <person name="Fauchery L."/>
            <person name="Guy J."/>
            <person name="Iotti M."/>
            <person name="Le Tacon F."/>
            <person name="Lindquist E.A."/>
            <person name="Lipzen A."/>
            <person name="Malagnac F."/>
            <person name="Mello A."/>
            <person name="Molinier V."/>
            <person name="Miyauchi S."/>
            <person name="Poulain J."/>
            <person name="Riccioni C."/>
            <person name="Rubini A."/>
            <person name="Sitrit Y."/>
            <person name="Splivallo R."/>
            <person name="Traeger S."/>
            <person name="Wang M."/>
            <person name="Zifcakova L."/>
            <person name="Wipf D."/>
            <person name="Zambonelli A."/>
            <person name="Paolocci F."/>
            <person name="Nowrousian M."/>
            <person name="Ottonello S."/>
            <person name="Baldrian P."/>
            <person name="Spatafora J.W."/>
            <person name="Henrissat B."/>
            <person name="Nagy L.G."/>
            <person name="Aury J.M."/>
            <person name="Wincker P."/>
            <person name="Grigoriev I.V."/>
            <person name="Bonfante P."/>
            <person name="Martin F.M."/>
        </authorList>
    </citation>
    <scope>NUCLEOTIDE SEQUENCE [LARGE SCALE GENOMIC DNA]</scope>
    <source>
        <strain evidence="2 3">ATCC MYA-4762</strain>
    </source>
</reference>
<evidence type="ECO:0000313" key="3">
    <source>
        <dbReference type="Proteomes" id="UP000267821"/>
    </source>
</evidence>
<sequence length="103" mass="11799">MAETEDMEEEEEEKWYERLAGGSPYEKLVSLRTRVAKELRISKRSKRWWVPELTEQLKTTRKARKDTNSGGHTGRENQEVESGAGKDANDGEGKEESMLAEVL</sequence>
<evidence type="ECO:0000256" key="1">
    <source>
        <dbReference type="SAM" id="MobiDB-lite"/>
    </source>
</evidence>
<gene>
    <name evidence="2" type="ORF">L211DRAFT_853022</name>
</gene>
<dbReference type="Proteomes" id="UP000267821">
    <property type="component" value="Unassembled WGS sequence"/>
</dbReference>
<feature type="compositionally biased region" description="Basic and acidic residues" evidence="1">
    <location>
        <begin position="87"/>
        <end position="97"/>
    </location>
</feature>
<protein>
    <submittedName>
        <fullName evidence="2">Uncharacterized protein</fullName>
    </submittedName>
</protein>
<dbReference type="EMBL" id="ML121586">
    <property type="protein sequence ID" value="RPB19637.1"/>
    <property type="molecule type" value="Genomic_DNA"/>
</dbReference>
<organism evidence="2 3">
    <name type="scientific">Terfezia boudieri ATCC MYA-4762</name>
    <dbReference type="NCBI Taxonomy" id="1051890"/>
    <lineage>
        <taxon>Eukaryota</taxon>
        <taxon>Fungi</taxon>
        <taxon>Dikarya</taxon>
        <taxon>Ascomycota</taxon>
        <taxon>Pezizomycotina</taxon>
        <taxon>Pezizomycetes</taxon>
        <taxon>Pezizales</taxon>
        <taxon>Pezizaceae</taxon>
        <taxon>Terfezia</taxon>
    </lineage>
</organism>
<proteinExistence type="predicted"/>